<dbReference type="CDD" id="cd02989">
    <property type="entry name" value="Phd_like_TxnDC9"/>
    <property type="match status" value="1"/>
</dbReference>
<feature type="domain" description="Thioredoxin" evidence="2">
    <location>
        <begin position="131"/>
        <end position="212"/>
    </location>
</feature>
<dbReference type="STRING" id="7398.A0A1B0ADY8"/>
<organism evidence="3 4">
    <name type="scientific">Glossina pallidipes</name>
    <name type="common">Tsetse fly</name>
    <dbReference type="NCBI Taxonomy" id="7398"/>
    <lineage>
        <taxon>Eukaryota</taxon>
        <taxon>Metazoa</taxon>
        <taxon>Ecdysozoa</taxon>
        <taxon>Arthropoda</taxon>
        <taxon>Hexapoda</taxon>
        <taxon>Insecta</taxon>
        <taxon>Pterygota</taxon>
        <taxon>Neoptera</taxon>
        <taxon>Endopterygota</taxon>
        <taxon>Diptera</taxon>
        <taxon>Brachycera</taxon>
        <taxon>Muscomorpha</taxon>
        <taxon>Hippoboscoidea</taxon>
        <taxon>Glossinidae</taxon>
        <taxon>Glossina</taxon>
    </lineage>
</organism>
<reference evidence="3" key="2">
    <citation type="submission" date="2020-05" db="UniProtKB">
        <authorList>
            <consortium name="EnsemblMetazoa"/>
        </authorList>
    </citation>
    <scope>IDENTIFICATION</scope>
    <source>
        <strain evidence="3">IAEA</strain>
    </source>
</reference>
<dbReference type="EnsemblMetazoa" id="GPAI042641-RA">
    <property type="protein sequence ID" value="GPAI042641-PA"/>
    <property type="gene ID" value="GPAI042641"/>
</dbReference>
<dbReference type="Gene3D" id="3.40.30.10">
    <property type="entry name" value="Glutaredoxin"/>
    <property type="match status" value="1"/>
</dbReference>
<evidence type="ECO:0000313" key="4">
    <source>
        <dbReference type="Proteomes" id="UP000092445"/>
    </source>
</evidence>
<reference evidence="4" key="1">
    <citation type="submission" date="2014-03" db="EMBL/GenBank/DDBJ databases">
        <authorList>
            <person name="Aksoy S."/>
            <person name="Warren W."/>
            <person name="Wilson R.K."/>
        </authorList>
    </citation>
    <scope>NUCLEOTIDE SEQUENCE [LARGE SCALE GENOMIC DNA]</scope>
    <source>
        <strain evidence="4">IAEA</strain>
    </source>
</reference>
<evidence type="ECO:0000313" key="3">
    <source>
        <dbReference type="EnsemblMetazoa" id="GPAI042641-PA"/>
    </source>
</evidence>
<dbReference type="Proteomes" id="UP000092445">
    <property type="component" value="Unassembled WGS sequence"/>
</dbReference>
<proteinExistence type="predicted"/>
<evidence type="ECO:0000256" key="1">
    <source>
        <dbReference type="ARBA" id="ARBA00026148"/>
    </source>
</evidence>
<accession>A0A1B0ADY8</accession>
<name>A0A1B0ADY8_GLOPL</name>
<sequence length="276" mass="31921">MRNAQSEPCKEESARHFSPKRQRNVLGIKSLANVSSRRQFSLKELFEAPKTMLYCGYLSTEKLMVDILKEALVQAPGKPIDEELYHLENLRADNLVVMRKRRIGYMRELNKKKQKWLKNGHGTYSQLADEKEFFEISEKCPDIICHFYRDDNERCRVVDNHLNVLAGKHIKAKFCKVNVEKSPFLSQRLRIKVIPTIVVIRKGKTKDFIVGFADLGNCDNFGTDMLEWRLAQSGIIGYKGDLITPPAIKKKFFEKRAQKNMRGGYEPDDSETDSDD</sequence>
<dbReference type="AlphaFoldDB" id="A0A1B0ADY8"/>
<dbReference type="VEuPathDB" id="VectorBase:GPAI042641"/>
<dbReference type="Pfam" id="PF00085">
    <property type="entry name" value="Thioredoxin"/>
    <property type="match status" value="1"/>
</dbReference>
<protein>
    <recommendedName>
        <fullName evidence="1">Thioredoxin domain-containing protein 9</fullName>
    </recommendedName>
</protein>
<dbReference type="InterPro" id="IPR013766">
    <property type="entry name" value="Thioredoxin_domain"/>
</dbReference>
<keyword evidence="4" id="KW-1185">Reference proteome</keyword>
<dbReference type="SUPFAM" id="SSF52833">
    <property type="entry name" value="Thioredoxin-like"/>
    <property type="match status" value="1"/>
</dbReference>
<dbReference type="PANTHER" id="PTHR21148">
    <property type="entry name" value="THIOREDOXIN DOMAIN-CONTAINING PROTEIN 9"/>
    <property type="match status" value="1"/>
</dbReference>
<evidence type="ECO:0000259" key="2">
    <source>
        <dbReference type="Pfam" id="PF00085"/>
    </source>
</evidence>
<dbReference type="InterPro" id="IPR036249">
    <property type="entry name" value="Thioredoxin-like_sf"/>
</dbReference>